<feature type="signal peptide" evidence="1">
    <location>
        <begin position="1"/>
        <end position="25"/>
    </location>
</feature>
<reference evidence="2" key="1">
    <citation type="submission" date="2023-03" db="EMBL/GenBank/DDBJ databases">
        <title>Massive genome expansion in bonnet fungi (Mycena s.s.) driven by repeated elements and novel gene families across ecological guilds.</title>
        <authorList>
            <consortium name="Lawrence Berkeley National Laboratory"/>
            <person name="Harder C.B."/>
            <person name="Miyauchi S."/>
            <person name="Viragh M."/>
            <person name="Kuo A."/>
            <person name="Thoen E."/>
            <person name="Andreopoulos B."/>
            <person name="Lu D."/>
            <person name="Skrede I."/>
            <person name="Drula E."/>
            <person name="Henrissat B."/>
            <person name="Morin E."/>
            <person name="Kohler A."/>
            <person name="Barry K."/>
            <person name="LaButti K."/>
            <person name="Morin E."/>
            <person name="Salamov A."/>
            <person name="Lipzen A."/>
            <person name="Mereny Z."/>
            <person name="Hegedus B."/>
            <person name="Baldrian P."/>
            <person name="Stursova M."/>
            <person name="Weitz H."/>
            <person name="Taylor A."/>
            <person name="Grigoriev I.V."/>
            <person name="Nagy L.G."/>
            <person name="Martin F."/>
            <person name="Kauserud H."/>
        </authorList>
    </citation>
    <scope>NUCLEOTIDE SEQUENCE</scope>
    <source>
        <strain evidence="2">CBHHK067</strain>
    </source>
</reference>
<feature type="chain" id="PRO_5041980661" description="Secreted protein" evidence="1">
    <location>
        <begin position="26"/>
        <end position="73"/>
    </location>
</feature>
<gene>
    <name evidence="2" type="ORF">B0H17DRAFT_1087906</name>
</gene>
<evidence type="ECO:0000313" key="2">
    <source>
        <dbReference type="EMBL" id="KAJ7668355.1"/>
    </source>
</evidence>
<keyword evidence="1" id="KW-0732">Signal</keyword>
<comment type="caution">
    <text evidence="2">The sequence shown here is derived from an EMBL/GenBank/DDBJ whole genome shotgun (WGS) entry which is preliminary data.</text>
</comment>
<name>A0AAD7G557_MYCRO</name>
<organism evidence="2 3">
    <name type="scientific">Mycena rosella</name>
    <name type="common">Pink bonnet</name>
    <name type="synonym">Agaricus rosellus</name>
    <dbReference type="NCBI Taxonomy" id="1033263"/>
    <lineage>
        <taxon>Eukaryota</taxon>
        <taxon>Fungi</taxon>
        <taxon>Dikarya</taxon>
        <taxon>Basidiomycota</taxon>
        <taxon>Agaricomycotina</taxon>
        <taxon>Agaricomycetes</taxon>
        <taxon>Agaricomycetidae</taxon>
        <taxon>Agaricales</taxon>
        <taxon>Marasmiineae</taxon>
        <taxon>Mycenaceae</taxon>
        <taxon>Mycena</taxon>
    </lineage>
</organism>
<dbReference type="AlphaFoldDB" id="A0AAD7G557"/>
<evidence type="ECO:0000256" key="1">
    <source>
        <dbReference type="SAM" id="SignalP"/>
    </source>
</evidence>
<proteinExistence type="predicted"/>
<feature type="non-terminal residue" evidence="2">
    <location>
        <position position="73"/>
    </location>
</feature>
<dbReference type="EMBL" id="JARKIE010000194">
    <property type="protein sequence ID" value="KAJ7668355.1"/>
    <property type="molecule type" value="Genomic_DNA"/>
</dbReference>
<keyword evidence="3" id="KW-1185">Reference proteome</keyword>
<accession>A0AAD7G557</accession>
<evidence type="ECO:0008006" key="4">
    <source>
        <dbReference type="Google" id="ProtNLM"/>
    </source>
</evidence>
<evidence type="ECO:0000313" key="3">
    <source>
        <dbReference type="Proteomes" id="UP001221757"/>
    </source>
</evidence>
<protein>
    <recommendedName>
        <fullName evidence="4">Secreted protein</fullName>
    </recommendedName>
</protein>
<dbReference type="Proteomes" id="UP001221757">
    <property type="component" value="Unassembled WGS sequence"/>
</dbReference>
<sequence length="73" mass="8187">MRILSFETFIFQFISLFFIPSGCAARAQRASDRNHGGGLIYPTAPASNPMQAPAHGRIKLHTDTNRPWTYAQH</sequence>